<dbReference type="EMBL" id="OX459118">
    <property type="protein sequence ID" value="CAI9090647.1"/>
    <property type="molecule type" value="Genomic_DNA"/>
</dbReference>
<proteinExistence type="predicted"/>
<feature type="signal peptide" evidence="1">
    <location>
        <begin position="1"/>
        <end position="25"/>
    </location>
</feature>
<feature type="chain" id="PRO_5043639857" evidence="1">
    <location>
        <begin position="26"/>
        <end position="108"/>
    </location>
</feature>
<evidence type="ECO:0000313" key="3">
    <source>
        <dbReference type="Proteomes" id="UP001161247"/>
    </source>
</evidence>
<organism evidence="2 3">
    <name type="scientific">Oldenlandia corymbosa var. corymbosa</name>
    <dbReference type="NCBI Taxonomy" id="529605"/>
    <lineage>
        <taxon>Eukaryota</taxon>
        <taxon>Viridiplantae</taxon>
        <taxon>Streptophyta</taxon>
        <taxon>Embryophyta</taxon>
        <taxon>Tracheophyta</taxon>
        <taxon>Spermatophyta</taxon>
        <taxon>Magnoliopsida</taxon>
        <taxon>eudicotyledons</taxon>
        <taxon>Gunneridae</taxon>
        <taxon>Pentapetalae</taxon>
        <taxon>asterids</taxon>
        <taxon>lamiids</taxon>
        <taxon>Gentianales</taxon>
        <taxon>Rubiaceae</taxon>
        <taxon>Rubioideae</taxon>
        <taxon>Spermacoceae</taxon>
        <taxon>Hedyotis-Oldenlandia complex</taxon>
        <taxon>Oldenlandia</taxon>
    </lineage>
</organism>
<keyword evidence="1" id="KW-0732">Signal</keyword>
<evidence type="ECO:0000313" key="2">
    <source>
        <dbReference type="EMBL" id="CAI9090647.1"/>
    </source>
</evidence>
<dbReference type="Proteomes" id="UP001161247">
    <property type="component" value="Chromosome 1"/>
</dbReference>
<dbReference type="AlphaFoldDB" id="A0AAV1C856"/>
<name>A0AAV1C856_OLDCO</name>
<gene>
    <name evidence="2" type="ORF">OLC1_LOCUS2748</name>
</gene>
<accession>A0AAV1C856</accession>
<keyword evidence="3" id="KW-1185">Reference proteome</keyword>
<protein>
    <submittedName>
        <fullName evidence="2">OLC1v1025465C1</fullName>
    </submittedName>
</protein>
<sequence length="108" mass="11737">MEAKGIIKNTLASIILMTMVITAYSGDAAAGEQHPYVDCFTKCSPSCFTPMVNHKCLINCDLKCHGSATGQFLGQCKSICEQVYCSRVKHALKKRICDTTCATVCHAK</sequence>
<reference evidence="2" key="1">
    <citation type="submission" date="2023-03" db="EMBL/GenBank/DDBJ databases">
        <authorList>
            <person name="Julca I."/>
        </authorList>
    </citation>
    <scope>NUCLEOTIDE SEQUENCE</scope>
</reference>
<evidence type="ECO:0000256" key="1">
    <source>
        <dbReference type="SAM" id="SignalP"/>
    </source>
</evidence>